<reference evidence="1" key="1">
    <citation type="journal article" date="2020" name="Stud. Mycol.">
        <title>101 Dothideomycetes genomes: a test case for predicting lifestyles and emergence of pathogens.</title>
        <authorList>
            <person name="Haridas S."/>
            <person name="Albert R."/>
            <person name="Binder M."/>
            <person name="Bloem J."/>
            <person name="Labutti K."/>
            <person name="Salamov A."/>
            <person name="Andreopoulos B."/>
            <person name="Baker S."/>
            <person name="Barry K."/>
            <person name="Bills G."/>
            <person name="Bluhm B."/>
            <person name="Cannon C."/>
            <person name="Castanera R."/>
            <person name="Culley D."/>
            <person name="Daum C."/>
            <person name="Ezra D."/>
            <person name="Gonzalez J."/>
            <person name="Henrissat B."/>
            <person name="Kuo A."/>
            <person name="Liang C."/>
            <person name="Lipzen A."/>
            <person name="Lutzoni F."/>
            <person name="Magnuson J."/>
            <person name="Mondo S."/>
            <person name="Nolan M."/>
            <person name="Ohm R."/>
            <person name="Pangilinan J."/>
            <person name="Park H.-J."/>
            <person name="Ramirez L."/>
            <person name="Alfaro M."/>
            <person name="Sun H."/>
            <person name="Tritt A."/>
            <person name="Yoshinaga Y."/>
            <person name="Zwiers L.-H."/>
            <person name="Turgeon B."/>
            <person name="Goodwin S."/>
            <person name="Spatafora J."/>
            <person name="Crous P."/>
            <person name="Grigoriev I."/>
        </authorList>
    </citation>
    <scope>NUCLEOTIDE SEQUENCE</scope>
    <source>
        <strain evidence="1">CBS 122367</strain>
    </source>
</reference>
<keyword evidence="2" id="KW-1185">Reference proteome</keyword>
<dbReference type="AlphaFoldDB" id="A0A6G1IQX7"/>
<sequence>MGSWMGWMGRLGSPSMLHTAPTSLAAIAKGGLFNGGTRPRPLLPYVTPWSIFSGDSSDASAIAAYTAAVNTYMAIHGHK</sequence>
<gene>
    <name evidence="1" type="ORF">K458DRAFT_392848</name>
</gene>
<dbReference type="EMBL" id="MU005596">
    <property type="protein sequence ID" value="KAF2680508.1"/>
    <property type="molecule type" value="Genomic_DNA"/>
</dbReference>
<evidence type="ECO:0000313" key="2">
    <source>
        <dbReference type="Proteomes" id="UP000799291"/>
    </source>
</evidence>
<name>A0A6G1IQX7_9PLEO</name>
<protein>
    <submittedName>
        <fullName evidence="1">Uncharacterized protein</fullName>
    </submittedName>
</protein>
<proteinExistence type="predicted"/>
<dbReference type="Proteomes" id="UP000799291">
    <property type="component" value="Unassembled WGS sequence"/>
</dbReference>
<accession>A0A6G1IQX7</accession>
<organism evidence="1 2">
    <name type="scientific">Lentithecium fluviatile CBS 122367</name>
    <dbReference type="NCBI Taxonomy" id="1168545"/>
    <lineage>
        <taxon>Eukaryota</taxon>
        <taxon>Fungi</taxon>
        <taxon>Dikarya</taxon>
        <taxon>Ascomycota</taxon>
        <taxon>Pezizomycotina</taxon>
        <taxon>Dothideomycetes</taxon>
        <taxon>Pleosporomycetidae</taxon>
        <taxon>Pleosporales</taxon>
        <taxon>Massarineae</taxon>
        <taxon>Lentitheciaceae</taxon>
        <taxon>Lentithecium</taxon>
    </lineage>
</organism>
<evidence type="ECO:0000313" key="1">
    <source>
        <dbReference type="EMBL" id="KAF2680508.1"/>
    </source>
</evidence>